<dbReference type="GeneID" id="29676088"/>
<gene>
    <name evidence="1" type="ORF">CBG49_04895</name>
</gene>
<dbReference type="Proteomes" id="UP000197007">
    <property type="component" value="Chromosome"/>
</dbReference>
<evidence type="ECO:0000313" key="2">
    <source>
        <dbReference type="Proteomes" id="UP000197007"/>
    </source>
</evidence>
<reference evidence="2" key="1">
    <citation type="submission" date="2017-06" db="EMBL/GenBank/DDBJ databases">
        <title>Complete genome sequence of Capnocytophaga sp. KCOM 1579 (=ChDC OS43) isolated from a human refractory periapical abscess lesion.</title>
        <authorList>
            <person name="Kook J.-K."/>
            <person name="Park S.-N."/>
            <person name="Lim Y.K."/>
            <person name="Roh H."/>
        </authorList>
    </citation>
    <scope>NUCLEOTIDE SEQUENCE [LARGE SCALE GENOMIC DNA]</scope>
    <source>
        <strain evidence="2">ChDC OS43</strain>
    </source>
</reference>
<name>A0A1Z4BME0_9FLAO</name>
<sequence length="84" mass="9640">MSIAVLTQNPNIQFITDSNGRTVSAIVPINEYNTMLKIIKQYDSDDEFTEEELKRIALSHQQAKEGKMVKSEEVFKMLRAEYGN</sequence>
<dbReference type="KEGG" id="capn:CBG49_04895"/>
<proteinExistence type="predicted"/>
<dbReference type="EMBL" id="CP022022">
    <property type="protein sequence ID" value="ASF42461.1"/>
    <property type="molecule type" value="Genomic_DNA"/>
</dbReference>
<protein>
    <submittedName>
        <fullName evidence="1">Uncharacterized protein</fullName>
    </submittedName>
</protein>
<dbReference type="AlphaFoldDB" id="A0A1Z4BME0"/>
<organism evidence="1 2">
    <name type="scientific">Capnocytophaga endodontalis</name>
    <dbReference type="NCBI Taxonomy" id="2708117"/>
    <lineage>
        <taxon>Bacteria</taxon>
        <taxon>Pseudomonadati</taxon>
        <taxon>Bacteroidota</taxon>
        <taxon>Flavobacteriia</taxon>
        <taxon>Flavobacteriales</taxon>
        <taxon>Flavobacteriaceae</taxon>
        <taxon>Capnocytophaga</taxon>
    </lineage>
</organism>
<accession>A0A1Z4BME0</accession>
<evidence type="ECO:0000313" key="1">
    <source>
        <dbReference type="EMBL" id="ASF42461.1"/>
    </source>
</evidence>
<keyword evidence="2" id="KW-1185">Reference proteome</keyword>
<dbReference type="RefSeq" id="WP_015782430.1">
    <property type="nucleotide sequence ID" value="NZ_CP022022.1"/>
</dbReference>